<evidence type="ECO:0000256" key="1">
    <source>
        <dbReference type="SAM" id="MobiDB-lite"/>
    </source>
</evidence>
<evidence type="ECO:0000313" key="3">
    <source>
        <dbReference type="WBParaSite" id="Csp11.Scaffold629.g15697.t1"/>
    </source>
</evidence>
<evidence type="ECO:0000313" key="2">
    <source>
        <dbReference type="Proteomes" id="UP000095282"/>
    </source>
</evidence>
<proteinExistence type="predicted"/>
<reference evidence="3" key="1">
    <citation type="submission" date="2016-11" db="UniProtKB">
        <authorList>
            <consortium name="WormBaseParasite"/>
        </authorList>
    </citation>
    <scope>IDENTIFICATION</scope>
</reference>
<dbReference type="Pfam" id="PF07149">
    <property type="entry name" value="Pes-10"/>
    <property type="match status" value="1"/>
</dbReference>
<organism evidence="2 3">
    <name type="scientific">Caenorhabditis tropicalis</name>
    <dbReference type="NCBI Taxonomy" id="1561998"/>
    <lineage>
        <taxon>Eukaryota</taxon>
        <taxon>Metazoa</taxon>
        <taxon>Ecdysozoa</taxon>
        <taxon>Nematoda</taxon>
        <taxon>Chromadorea</taxon>
        <taxon>Rhabditida</taxon>
        <taxon>Rhabditina</taxon>
        <taxon>Rhabditomorpha</taxon>
        <taxon>Rhabditoidea</taxon>
        <taxon>Rhabditidae</taxon>
        <taxon>Peloderinae</taxon>
        <taxon>Caenorhabditis</taxon>
    </lineage>
</organism>
<dbReference type="WBParaSite" id="Csp11.Scaffold629.g15697.t1">
    <property type="protein sequence ID" value="Csp11.Scaffold629.g15697.t1"/>
    <property type="gene ID" value="Csp11.Scaffold629.g15697"/>
</dbReference>
<dbReference type="AlphaFoldDB" id="A0A1I7U7Q5"/>
<accession>A0A1I7U7Q5</accession>
<feature type="compositionally biased region" description="Acidic residues" evidence="1">
    <location>
        <begin position="116"/>
        <end position="137"/>
    </location>
</feature>
<feature type="compositionally biased region" description="Basic and acidic residues" evidence="1">
    <location>
        <begin position="106"/>
        <end position="115"/>
    </location>
</feature>
<sequence length="318" mass="37191">MKMVAAQRFLARHRLRKSIGMEREKKRIVEVLKNGGMKRFDGKGRKVPENFMKILNMMTHLNGEEDYVKTAFEMLNLLNIDVNLATESYDQAVKLRDLHPEAAEYTQKIERMRNMEEEEESDEEEEDDGYESAEEEDLMEEEEIQGFQKALIEVKVMILSKILISKDDRLISLAVGLLPENSPPLSLCLKYEIPLLLVENGTKNQAARALFSRIMFLEDHFNGLWKQKVFDHLLAKYSPERGVTDGKFMLLMKYLTPNGNKFYVKKVVKLLLELPITLHQTQFFELRKRMMDMPRMTHDMALLIMRVRDIEDEAAAQR</sequence>
<dbReference type="Proteomes" id="UP000095282">
    <property type="component" value="Unplaced"/>
</dbReference>
<keyword evidence="2" id="KW-1185">Reference proteome</keyword>
<dbReference type="InterPro" id="IPR009819">
    <property type="entry name" value="Pes-10"/>
</dbReference>
<feature type="region of interest" description="Disordered" evidence="1">
    <location>
        <begin position="106"/>
        <end position="137"/>
    </location>
</feature>
<name>A0A1I7U7Q5_9PELO</name>
<protein>
    <submittedName>
        <fullName evidence="3">TPR_REGION domain-containing protein</fullName>
    </submittedName>
</protein>